<dbReference type="InterPro" id="IPR043128">
    <property type="entry name" value="Rev_trsase/Diguanyl_cyclase"/>
</dbReference>
<dbReference type="InterPro" id="IPR007891">
    <property type="entry name" value="CHASE3"/>
</dbReference>
<dbReference type="RefSeq" id="WP_202958257.1">
    <property type="nucleotide sequence ID" value="NZ_JAPCID010000043.1"/>
</dbReference>
<dbReference type="PROSITE" id="PS50887">
    <property type="entry name" value="GGDEF"/>
    <property type="match status" value="1"/>
</dbReference>
<organism evidence="3 4">
    <name type="scientific">Solirubrobacter deserti</name>
    <dbReference type="NCBI Taxonomy" id="2282478"/>
    <lineage>
        <taxon>Bacteria</taxon>
        <taxon>Bacillati</taxon>
        <taxon>Actinomycetota</taxon>
        <taxon>Thermoleophilia</taxon>
        <taxon>Solirubrobacterales</taxon>
        <taxon>Solirubrobacteraceae</taxon>
        <taxon>Solirubrobacter</taxon>
    </lineage>
</organism>
<dbReference type="Proteomes" id="UP001147700">
    <property type="component" value="Unassembled WGS sequence"/>
</dbReference>
<keyword evidence="1" id="KW-0812">Transmembrane</keyword>
<dbReference type="EMBL" id="JAPCID010000043">
    <property type="protein sequence ID" value="MDA0140670.1"/>
    <property type="molecule type" value="Genomic_DNA"/>
</dbReference>
<dbReference type="InterPro" id="IPR000160">
    <property type="entry name" value="GGDEF_dom"/>
</dbReference>
<evidence type="ECO:0000313" key="3">
    <source>
        <dbReference type="EMBL" id="MDA0140670.1"/>
    </source>
</evidence>
<keyword evidence="1" id="KW-0472">Membrane</keyword>
<dbReference type="GO" id="GO:0052621">
    <property type="term" value="F:diguanylate cyclase activity"/>
    <property type="evidence" value="ECO:0007669"/>
    <property type="project" value="UniProtKB-EC"/>
</dbReference>
<evidence type="ECO:0000259" key="2">
    <source>
        <dbReference type="PROSITE" id="PS50887"/>
    </source>
</evidence>
<gene>
    <name evidence="3" type="ORF">OJ962_24445</name>
</gene>
<feature type="domain" description="GGDEF" evidence="2">
    <location>
        <begin position="397"/>
        <end position="527"/>
    </location>
</feature>
<dbReference type="EC" id="2.7.7.65" evidence="3"/>
<accession>A0ABT4RQ34</accession>
<dbReference type="Gene3D" id="3.30.70.270">
    <property type="match status" value="1"/>
</dbReference>
<keyword evidence="4" id="KW-1185">Reference proteome</keyword>
<feature type="transmembrane region" description="Helical" evidence="1">
    <location>
        <begin position="12"/>
        <end position="29"/>
    </location>
</feature>
<dbReference type="Pfam" id="PF00990">
    <property type="entry name" value="GGDEF"/>
    <property type="match status" value="1"/>
</dbReference>
<keyword evidence="3" id="KW-0808">Transferase</keyword>
<sequence length="527" mass="57113">MPSSLPINSRARLLLGFGIAVVVLAVWFTNRAQHEAATRAFEESQSGQGMLTAMLDQQTGLRGFALTRREEFLDPYRRGQTDFTLATGEARSLAGPEIRALIDRQVRIAEQWQRMAEREIARLRADQNAATSISETEARKRVFDRLRAVNAEVQAELEQQKDRELAAAGRLSIGLVIGISLLFGVLGFLTLESAARSARRRRAADEHSRAGQAEFTEMMQVMRDEAQAYGLVKRHLERSLPGGVVTILNRNHSDNRIAAATPVAADSPLNERLTGATPEDCLAVRLARSYEQGRGYDPLVACSICGNTAEEVTCVPSLVGGEVIGAVLVQSERPIEDHHRSRVTESVAQAGPVLANLRMLAIAETRAATDALTGLPNARSCQDTLKRMVAHAGRAVSPFSAVLLDLDHFKQINDRFGHGAGDDVLAAVGQALSGTVRASDFAGRLGGEEFVLLLPDTDQDGALEVAEKVRNAVAQIDIARVEREITASLGIATYPLDATDGESLLRQADRALYAAKAAGRNRVELTR</sequence>
<dbReference type="SUPFAM" id="SSF55073">
    <property type="entry name" value="Nucleotide cyclase"/>
    <property type="match status" value="1"/>
</dbReference>
<keyword evidence="3" id="KW-0548">Nucleotidyltransferase</keyword>
<reference evidence="3" key="1">
    <citation type="submission" date="2022-10" db="EMBL/GenBank/DDBJ databases">
        <title>The WGS of Solirubrobacter sp. CPCC 204708.</title>
        <authorList>
            <person name="Jiang Z."/>
        </authorList>
    </citation>
    <scope>NUCLEOTIDE SEQUENCE</scope>
    <source>
        <strain evidence="3">CPCC 204708</strain>
    </source>
</reference>
<protein>
    <submittedName>
        <fullName evidence="3">Diguanylate cyclase</fullName>
        <ecNumber evidence="3">2.7.7.65</ecNumber>
    </submittedName>
</protein>
<feature type="transmembrane region" description="Helical" evidence="1">
    <location>
        <begin position="171"/>
        <end position="191"/>
    </location>
</feature>
<name>A0ABT4RQ34_9ACTN</name>
<dbReference type="PANTHER" id="PTHR45138">
    <property type="entry name" value="REGULATORY COMPONENTS OF SENSORY TRANSDUCTION SYSTEM"/>
    <property type="match status" value="1"/>
</dbReference>
<comment type="caution">
    <text evidence="3">The sequence shown here is derived from an EMBL/GenBank/DDBJ whole genome shotgun (WGS) entry which is preliminary data.</text>
</comment>
<dbReference type="Pfam" id="PF05227">
    <property type="entry name" value="CHASE3"/>
    <property type="match status" value="1"/>
</dbReference>
<keyword evidence="1" id="KW-1133">Transmembrane helix</keyword>
<dbReference type="CDD" id="cd01949">
    <property type="entry name" value="GGDEF"/>
    <property type="match status" value="1"/>
</dbReference>
<dbReference type="NCBIfam" id="TIGR00254">
    <property type="entry name" value="GGDEF"/>
    <property type="match status" value="1"/>
</dbReference>
<dbReference type="SMART" id="SM00267">
    <property type="entry name" value="GGDEF"/>
    <property type="match status" value="1"/>
</dbReference>
<dbReference type="PANTHER" id="PTHR45138:SF9">
    <property type="entry name" value="DIGUANYLATE CYCLASE DGCM-RELATED"/>
    <property type="match status" value="1"/>
</dbReference>
<proteinExistence type="predicted"/>
<evidence type="ECO:0000313" key="4">
    <source>
        <dbReference type="Proteomes" id="UP001147700"/>
    </source>
</evidence>
<dbReference type="InterPro" id="IPR050469">
    <property type="entry name" value="Diguanylate_Cyclase"/>
</dbReference>
<evidence type="ECO:0000256" key="1">
    <source>
        <dbReference type="SAM" id="Phobius"/>
    </source>
</evidence>
<dbReference type="InterPro" id="IPR029787">
    <property type="entry name" value="Nucleotide_cyclase"/>
</dbReference>